<dbReference type="OrthoDB" id="77463at2759"/>
<dbReference type="PROSITE" id="PS52001">
    <property type="entry name" value="AD"/>
    <property type="match status" value="1"/>
</dbReference>
<proteinExistence type="predicted"/>
<evidence type="ECO:0000313" key="4">
    <source>
        <dbReference type="Proteomes" id="UP001154114"/>
    </source>
</evidence>
<dbReference type="Pfam" id="PF06372">
    <property type="entry name" value="Gemin6"/>
    <property type="match status" value="1"/>
</dbReference>
<protein>
    <recommendedName>
        <fullName evidence="2">AD domain-containing protein</fullName>
    </recommendedName>
</protein>
<dbReference type="EMBL" id="LR824013">
    <property type="protein sequence ID" value="CAH0579122.1"/>
    <property type="molecule type" value="Genomic_DNA"/>
</dbReference>
<evidence type="ECO:0000259" key="2">
    <source>
        <dbReference type="PROSITE" id="PS52001"/>
    </source>
</evidence>
<evidence type="ECO:0000313" key="3">
    <source>
        <dbReference type="EMBL" id="CAH0579122.1"/>
    </source>
</evidence>
<dbReference type="GO" id="GO:0032797">
    <property type="term" value="C:SMN complex"/>
    <property type="evidence" value="ECO:0007669"/>
    <property type="project" value="TreeGrafter"/>
</dbReference>
<sequence length="168" mass="18954">MNNTESSETSYYNIIKDDPVALLEYVDKFVRVQAIKNSFYEGFIHSVDPVTHSIILSVPQTAGYKTVVIPGHAVSDISELNLPSSIKPPQKKRQGAESIADDEERKRRLISWFKSNLLPVTELKDKIVLGNVTLLYPYSVTDISTDSPIVAMQIKDIMERMPHDFEAN</sequence>
<gene>
    <name evidence="3" type="ORF">CINC_LOCUS936</name>
</gene>
<dbReference type="GO" id="GO:0000245">
    <property type="term" value="P:spliceosomal complex assembly"/>
    <property type="evidence" value="ECO:0007669"/>
    <property type="project" value="InterPro"/>
</dbReference>
<dbReference type="GO" id="GO:0005634">
    <property type="term" value="C:nucleus"/>
    <property type="evidence" value="ECO:0007669"/>
    <property type="project" value="InterPro"/>
</dbReference>
<feature type="region of interest" description="Disordered" evidence="1">
    <location>
        <begin position="81"/>
        <end position="100"/>
    </location>
</feature>
<dbReference type="InterPro" id="IPR047574">
    <property type="entry name" value="AD"/>
</dbReference>
<feature type="domain" description="AD" evidence="2">
    <location>
        <begin position="73"/>
        <end position="166"/>
    </location>
</feature>
<dbReference type="InterPro" id="IPR009422">
    <property type="entry name" value="Gemin6"/>
</dbReference>
<reference evidence="3" key="1">
    <citation type="submission" date="2021-12" db="EMBL/GenBank/DDBJ databases">
        <authorList>
            <person name="King R."/>
        </authorList>
    </citation>
    <scope>NUCLEOTIDE SEQUENCE</scope>
</reference>
<name>A0A9P0BMT6_CHRIL</name>
<evidence type="ECO:0000256" key="1">
    <source>
        <dbReference type="SAM" id="MobiDB-lite"/>
    </source>
</evidence>
<dbReference type="InterPro" id="IPR046857">
    <property type="entry name" value="Gemin6_Sm-like_dom"/>
</dbReference>
<dbReference type="Proteomes" id="UP001154114">
    <property type="component" value="Chromosome 10"/>
</dbReference>
<organism evidence="3 4">
    <name type="scientific">Chrysodeixis includens</name>
    <name type="common">Soybean looper</name>
    <name type="synonym">Pseudoplusia includens</name>
    <dbReference type="NCBI Taxonomy" id="689277"/>
    <lineage>
        <taxon>Eukaryota</taxon>
        <taxon>Metazoa</taxon>
        <taxon>Ecdysozoa</taxon>
        <taxon>Arthropoda</taxon>
        <taxon>Hexapoda</taxon>
        <taxon>Insecta</taxon>
        <taxon>Pterygota</taxon>
        <taxon>Neoptera</taxon>
        <taxon>Endopterygota</taxon>
        <taxon>Lepidoptera</taxon>
        <taxon>Glossata</taxon>
        <taxon>Ditrysia</taxon>
        <taxon>Noctuoidea</taxon>
        <taxon>Noctuidae</taxon>
        <taxon>Plusiinae</taxon>
        <taxon>Chrysodeixis</taxon>
    </lineage>
</organism>
<keyword evidence="4" id="KW-1185">Reference proteome</keyword>
<dbReference type="GO" id="GO:0000387">
    <property type="term" value="P:spliceosomal snRNP assembly"/>
    <property type="evidence" value="ECO:0007669"/>
    <property type="project" value="TreeGrafter"/>
</dbReference>
<dbReference type="PANTHER" id="PTHR14710:SF2">
    <property type="entry name" value="GEM-ASSOCIATED PROTEIN 6"/>
    <property type="match status" value="1"/>
</dbReference>
<dbReference type="PANTHER" id="PTHR14710">
    <property type="entry name" value="GEM-ASSOCIATED PROTEIN 6"/>
    <property type="match status" value="1"/>
</dbReference>
<accession>A0A9P0BMT6</accession>
<dbReference type="Gene3D" id="2.30.30.100">
    <property type="match status" value="1"/>
</dbReference>
<dbReference type="AlphaFoldDB" id="A0A9P0BMT6"/>